<feature type="chain" id="PRO_5026174313" evidence="2">
    <location>
        <begin position="25"/>
        <end position="122"/>
    </location>
</feature>
<evidence type="ECO:0000313" key="3">
    <source>
        <dbReference type="EMBL" id="KAF3698393.1"/>
    </source>
</evidence>
<organism evidence="3 4">
    <name type="scientific">Channa argus</name>
    <name type="common">Northern snakehead</name>
    <name type="synonym">Ophicephalus argus</name>
    <dbReference type="NCBI Taxonomy" id="215402"/>
    <lineage>
        <taxon>Eukaryota</taxon>
        <taxon>Metazoa</taxon>
        <taxon>Chordata</taxon>
        <taxon>Craniata</taxon>
        <taxon>Vertebrata</taxon>
        <taxon>Euteleostomi</taxon>
        <taxon>Actinopterygii</taxon>
        <taxon>Neopterygii</taxon>
        <taxon>Teleostei</taxon>
        <taxon>Neoteleostei</taxon>
        <taxon>Acanthomorphata</taxon>
        <taxon>Anabantaria</taxon>
        <taxon>Anabantiformes</taxon>
        <taxon>Channoidei</taxon>
        <taxon>Channidae</taxon>
        <taxon>Channa</taxon>
    </lineage>
</organism>
<keyword evidence="1" id="KW-0812">Transmembrane</keyword>
<keyword evidence="1" id="KW-1133">Transmembrane helix</keyword>
<proteinExistence type="predicted"/>
<gene>
    <name evidence="3" type="ORF">EXN66_Car014074</name>
</gene>
<keyword evidence="2" id="KW-0732">Signal</keyword>
<evidence type="ECO:0000256" key="2">
    <source>
        <dbReference type="SAM" id="SignalP"/>
    </source>
</evidence>
<feature type="transmembrane region" description="Helical" evidence="1">
    <location>
        <begin position="62"/>
        <end position="81"/>
    </location>
</feature>
<reference evidence="4" key="2">
    <citation type="submission" date="2019-02" db="EMBL/GenBank/DDBJ databases">
        <title>Opniocepnalus argus Var Kimnra genome.</title>
        <authorList>
            <person name="Zhou C."/>
            <person name="Xiao S."/>
        </authorList>
    </citation>
    <scope>NUCLEOTIDE SEQUENCE [LARGE SCALE GENOMIC DNA]</scope>
</reference>
<dbReference type="Proteomes" id="UP000503349">
    <property type="component" value="Chromosome 13"/>
</dbReference>
<protein>
    <submittedName>
        <fullName evidence="3">Uncharacterized protein</fullName>
    </submittedName>
</protein>
<evidence type="ECO:0000256" key="1">
    <source>
        <dbReference type="SAM" id="Phobius"/>
    </source>
</evidence>
<evidence type="ECO:0000313" key="4">
    <source>
        <dbReference type="Proteomes" id="UP000503349"/>
    </source>
</evidence>
<reference evidence="3 4" key="1">
    <citation type="submission" date="2019-02" db="EMBL/GenBank/DDBJ databases">
        <title>Opniocepnalus argus genome.</title>
        <authorList>
            <person name="Zhou C."/>
            <person name="Xiao S."/>
        </authorList>
    </citation>
    <scope>NUCLEOTIDE SEQUENCE [LARGE SCALE GENOMIC DNA]</scope>
    <source>
        <strain evidence="3">OARG1902GOOAL</strain>
        <tissue evidence="3">Muscle</tissue>
    </source>
</reference>
<dbReference type="AlphaFoldDB" id="A0A6G1Q7T8"/>
<keyword evidence="1" id="KW-0472">Membrane</keyword>
<dbReference type="EMBL" id="CM015724">
    <property type="protein sequence ID" value="KAF3698393.1"/>
    <property type="molecule type" value="Genomic_DNA"/>
</dbReference>
<sequence length="122" mass="13377">MNQTFPPVPGVSVLLLCGLIVSAGELMEVKTLTDTTTIPHKLLLSSLSVLSFSPPAPLTTPLLHLVVVIPYCISTFLMMSIHKSMIAGHQPVSTEMVQDRGRDHITDEDYYATINVTTEREI</sequence>
<feature type="signal peptide" evidence="2">
    <location>
        <begin position="1"/>
        <end position="24"/>
    </location>
</feature>
<keyword evidence="4" id="KW-1185">Reference proteome</keyword>
<name>A0A6G1Q7T8_CHAAH</name>
<accession>A0A6G1Q7T8</accession>